<accession>A0A914VUF7</accession>
<proteinExistence type="predicted"/>
<keyword evidence="2" id="KW-1185">Reference proteome</keyword>
<evidence type="ECO:0000313" key="3">
    <source>
        <dbReference type="WBParaSite" id="PSAMB.scaffold2424size23331.g17709.t1"/>
    </source>
</evidence>
<dbReference type="Pfam" id="PF04230">
    <property type="entry name" value="PS_pyruv_trans"/>
    <property type="match status" value="1"/>
</dbReference>
<reference evidence="3" key="1">
    <citation type="submission" date="2022-11" db="UniProtKB">
        <authorList>
            <consortium name="WormBaseParasite"/>
        </authorList>
    </citation>
    <scope>IDENTIFICATION</scope>
</reference>
<name>A0A914VUF7_9BILA</name>
<evidence type="ECO:0000313" key="2">
    <source>
        <dbReference type="Proteomes" id="UP000887566"/>
    </source>
</evidence>
<protein>
    <submittedName>
        <fullName evidence="3">Polysaccharide pyruvyl transferase domain-containing protein</fullName>
    </submittedName>
</protein>
<evidence type="ECO:0000259" key="1">
    <source>
        <dbReference type="Pfam" id="PF04230"/>
    </source>
</evidence>
<organism evidence="2 3">
    <name type="scientific">Plectus sambesii</name>
    <dbReference type="NCBI Taxonomy" id="2011161"/>
    <lineage>
        <taxon>Eukaryota</taxon>
        <taxon>Metazoa</taxon>
        <taxon>Ecdysozoa</taxon>
        <taxon>Nematoda</taxon>
        <taxon>Chromadorea</taxon>
        <taxon>Plectida</taxon>
        <taxon>Plectina</taxon>
        <taxon>Plectoidea</taxon>
        <taxon>Plectidae</taxon>
        <taxon>Plectus</taxon>
    </lineage>
</organism>
<sequence length="352" mass="40485">MHEKFWPLQYAYLENALTVARRHHIDIVKTNYALTLHGYEEYAALSFDERIKVMSIANVGDEIQTLVPIQFYPYLTTFLDRESLTNYKYVRKLTILMNAWLGDDRMQFPNASNFRPILTSIHISGEWIKKPESISYLQSHSPIGARDNHTLQTLQSLNITSYLSGCATALLRNPHNERTEKIYAIDVSDEILKRVLPAEIYGRLIVMSHKAWPYIHSPFGRSMKAVNLALKFYAQARLVITSRLHAAMPCVGLKTPVIFLRTEELPGGAAGRIEGLDQLWHTYDVTNEAKTAETTELLRRFNWTSPPFNPNKQMALELKKKMLNHIFHESPQFISVATMFGWIKNGTKDDDQ</sequence>
<dbReference type="InterPro" id="IPR007345">
    <property type="entry name" value="Polysacch_pyruvyl_Trfase"/>
</dbReference>
<feature type="domain" description="Polysaccharide pyruvyl transferase" evidence="1">
    <location>
        <begin position="132"/>
        <end position="261"/>
    </location>
</feature>
<dbReference type="WBParaSite" id="PSAMB.scaffold2424size23331.g17709.t1">
    <property type="protein sequence ID" value="PSAMB.scaffold2424size23331.g17709.t1"/>
    <property type="gene ID" value="PSAMB.scaffold2424size23331.g17709"/>
</dbReference>
<dbReference type="Proteomes" id="UP000887566">
    <property type="component" value="Unplaced"/>
</dbReference>
<dbReference type="AlphaFoldDB" id="A0A914VUF7"/>